<dbReference type="Pfam" id="PF13602">
    <property type="entry name" value="ADH_zinc_N_2"/>
    <property type="match status" value="1"/>
</dbReference>
<dbReference type="InterPro" id="IPR029058">
    <property type="entry name" value="AB_hydrolase_fold"/>
</dbReference>
<dbReference type="SUPFAM" id="SSF51735">
    <property type="entry name" value="NAD(P)-binding Rossmann-fold domains"/>
    <property type="match status" value="1"/>
</dbReference>
<evidence type="ECO:0008006" key="3">
    <source>
        <dbReference type="Google" id="ProtNLM"/>
    </source>
</evidence>
<dbReference type="Gene3D" id="3.40.50.720">
    <property type="entry name" value="NAD(P)-binding Rossmann-like Domain"/>
    <property type="match status" value="1"/>
</dbReference>
<sequence>MAGRPSSRPAAARTYEAVQIAKARGAHVIGTARSVKHEFLRGLGADELVDYTETDFETAVEPVDVVVGTIGGAYGPRSLRALRPGGVLVSLASPAEAYLADEAAPLGLRAAFMIVEADQAGMQQVAALVESGRLRPEIATVLPLDQAATAHELGDMVITGAADRVPERVTGLVYVDAMVPENGDSCWSLVTDRERGWYLDYATGWDGQSPFTALYERLLSDPAWRTHPLASGHNVMRDAPDELLNVLLKATL</sequence>
<dbReference type="Proteomes" id="UP000194761">
    <property type="component" value="Unassembled WGS sequence"/>
</dbReference>
<dbReference type="SUPFAM" id="SSF53474">
    <property type="entry name" value="alpha/beta-Hydrolases"/>
    <property type="match status" value="1"/>
</dbReference>
<evidence type="ECO:0000313" key="2">
    <source>
        <dbReference type="Proteomes" id="UP000194761"/>
    </source>
</evidence>
<proteinExistence type="predicted"/>
<dbReference type="Gene3D" id="3.90.180.10">
    <property type="entry name" value="Medium-chain alcohol dehydrogenases, catalytic domain"/>
    <property type="match status" value="1"/>
</dbReference>
<dbReference type="InterPro" id="IPR036291">
    <property type="entry name" value="NAD(P)-bd_dom_sf"/>
</dbReference>
<name>A0A243RUF9_9ACTN</name>
<dbReference type="PANTHER" id="PTHR11695:SF294">
    <property type="entry name" value="RETICULON-4-INTERACTING PROTEIN 1, MITOCHONDRIAL"/>
    <property type="match status" value="1"/>
</dbReference>
<dbReference type="Gene3D" id="3.40.50.1820">
    <property type="entry name" value="alpha/beta hydrolase"/>
    <property type="match status" value="1"/>
</dbReference>
<gene>
    <name evidence="1" type="ORF">CA984_05870</name>
</gene>
<dbReference type="InterPro" id="IPR050700">
    <property type="entry name" value="YIM1/Zinc_Alcohol_DH_Fams"/>
</dbReference>
<dbReference type="EMBL" id="NGFP01000016">
    <property type="protein sequence ID" value="OUC98774.1"/>
    <property type="molecule type" value="Genomic_DNA"/>
</dbReference>
<reference evidence="1 2" key="1">
    <citation type="submission" date="2017-05" db="EMBL/GenBank/DDBJ databases">
        <title>Biotechnological potential of actinobacteria isolated from South African environments.</title>
        <authorList>
            <person name="Le Roes-Hill M."/>
            <person name="Prins A."/>
            <person name="Durrell K.A."/>
        </authorList>
    </citation>
    <scope>NUCLEOTIDE SEQUENCE [LARGE SCALE GENOMIC DNA]</scope>
    <source>
        <strain evidence="1">M26</strain>
    </source>
</reference>
<evidence type="ECO:0000313" key="1">
    <source>
        <dbReference type="EMBL" id="OUC98774.1"/>
    </source>
</evidence>
<dbReference type="PANTHER" id="PTHR11695">
    <property type="entry name" value="ALCOHOL DEHYDROGENASE RELATED"/>
    <property type="match status" value="1"/>
</dbReference>
<comment type="caution">
    <text evidence="1">The sequence shown here is derived from an EMBL/GenBank/DDBJ whole genome shotgun (WGS) entry which is preliminary data.</text>
</comment>
<keyword evidence="2" id="KW-1185">Reference proteome</keyword>
<protein>
    <recommendedName>
        <fullName evidence="3">Alcohol dehydrogenase-like C-terminal domain-containing protein</fullName>
    </recommendedName>
</protein>
<accession>A0A243RUF9</accession>
<dbReference type="AlphaFoldDB" id="A0A243RUF9"/>
<organism evidence="1 2">
    <name type="scientific">Streptosporangium minutum</name>
    <dbReference type="NCBI Taxonomy" id="569862"/>
    <lineage>
        <taxon>Bacteria</taxon>
        <taxon>Bacillati</taxon>
        <taxon>Actinomycetota</taxon>
        <taxon>Actinomycetes</taxon>
        <taxon>Streptosporangiales</taxon>
        <taxon>Streptosporangiaceae</taxon>
        <taxon>Streptosporangium</taxon>
    </lineage>
</organism>